<dbReference type="PANTHER" id="PTHR24056">
    <property type="entry name" value="CELL DIVISION PROTEIN KINASE"/>
    <property type="match status" value="1"/>
</dbReference>
<evidence type="ECO:0000313" key="18">
    <source>
        <dbReference type="Proteomes" id="UP000694414"/>
    </source>
</evidence>
<proteinExistence type="inferred from homology"/>
<dbReference type="PROSITE" id="PS50011">
    <property type="entry name" value="PROTEIN_KINASE_DOM"/>
    <property type="match status" value="1"/>
</dbReference>
<dbReference type="GO" id="GO:0097484">
    <property type="term" value="P:dendrite extension"/>
    <property type="evidence" value="ECO:0007669"/>
    <property type="project" value="TreeGrafter"/>
</dbReference>
<sequence length="586" mass="66445">MEMYETLGKVGEGSYGTVTKCKHKETGQIVAIKVFYEKPEKSVNKIAAREIKFLKQFRHENLVSLIDVFRQKKKIHLVFEFIDHTILDELQHYCHGLESKRLRKYLFQILRAIEYLHNNNIIHRDIKPENILVSQSGITKLCDFGFARTLAAPGDIYTDYVATRWYRAPELVLKDTSYGKPVDIWALGCMIIEMATGNPYLPSSSDLDLLHKIVLKVGNLTPHLQNIFSTSPIFAGVVLPQVQHSKNARKKYPKLNGLLADIVHACLQIDPAERISSTDLLHHEYFTRDGFIEKFIPELRAKLLQEAKVNSFIKPKENSKENELMKDERKTIYINTLLNSSVLEKLYANEKITPKESKVRVIKVKGGKGDISELKKIEYEGGHCQQDAIKNAHALSPDMKPVVIEPPNPVNPSTNANGIKEGLHSGSCTTMPPINLTSSNLVAANLSHPNSRLTERAKKRRTSQSIGQVIYNSRQEDTGPTQSQMERGIFNERTGQSDQMASGNKRKLNFSRSDKKEFHFPELPFTVQSKDLKGKEVKQAKVLKRDSKKTGSSKIPTLFNVDQNQEKQENTGNAQTERKKNLSDVE</sequence>
<feature type="domain" description="Protein kinase" evidence="16">
    <location>
        <begin position="4"/>
        <end position="286"/>
    </location>
</feature>
<evidence type="ECO:0000256" key="12">
    <source>
        <dbReference type="ARBA" id="ARBA00048367"/>
    </source>
</evidence>
<evidence type="ECO:0000256" key="2">
    <source>
        <dbReference type="ARBA" id="ARBA00006485"/>
    </source>
</evidence>
<dbReference type="InterPro" id="IPR008271">
    <property type="entry name" value="Ser/Thr_kinase_AS"/>
</dbReference>
<feature type="compositionally biased region" description="Basic and acidic residues" evidence="15">
    <location>
        <begin position="576"/>
        <end position="586"/>
    </location>
</feature>
<keyword evidence="18" id="KW-1185">Reference proteome</keyword>
<comment type="catalytic activity">
    <reaction evidence="12">
        <text>L-seryl-[protein] + ATP = O-phospho-L-seryl-[protein] + ADP + H(+)</text>
        <dbReference type="Rhea" id="RHEA:17989"/>
        <dbReference type="Rhea" id="RHEA-COMP:9863"/>
        <dbReference type="Rhea" id="RHEA-COMP:11604"/>
        <dbReference type="ChEBI" id="CHEBI:15378"/>
        <dbReference type="ChEBI" id="CHEBI:29999"/>
        <dbReference type="ChEBI" id="CHEBI:30616"/>
        <dbReference type="ChEBI" id="CHEBI:83421"/>
        <dbReference type="ChEBI" id="CHEBI:456216"/>
        <dbReference type="EC" id="2.7.11.22"/>
    </reaction>
</comment>
<evidence type="ECO:0000256" key="6">
    <source>
        <dbReference type="ARBA" id="ARBA00022553"/>
    </source>
</evidence>
<dbReference type="GO" id="GO:0030517">
    <property type="term" value="P:negative regulation of axon extension"/>
    <property type="evidence" value="ECO:0007669"/>
    <property type="project" value="TreeGrafter"/>
</dbReference>
<reference evidence="17" key="2">
    <citation type="submission" date="2025-09" db="UniProtKB">
        <authorList>
            <consortium name="Ensembl"/>
        </authorList>
    </citation>
    <scope>IDENTIFICATION</scope>
</reference>
<dbReference type="AlphaFoldDB" id="A0A8C9A7Y3"/>
<evidence type="ECO:0000256" key="3">
    <source>
        <dbReference type="ARBA" id="ARBA00012425"/>
    </source>
</evidence>
<evidence type="ECO:0000256" key="8">
    <source>
        <dbReference type="ARBA" id="ARBA00022741"/>
    </source>
</evidence>
<feature type="region of interest" description="Disordered" evidence="15">
    <location>
        <begin position="451"/>
        <end position="483"/>
    </location>
</feature>
<dbReference type="InterPro" id="IPR017441">
    <property type="entry name" value="Protein_kinase_ATP_BS"/>
</dbReference>
<evidence type="ECO:0000256" key="1">
    <source>
        <dbReference type="ARBA" id="ARBA00004496"/>
    </source>
</evidence>
<reference evidence="17" key="1">
    <citation type="submission" date="2025-08" db="UniProtKB">
        <authorList>
            <consortium name="Ensembl"/>
        </authorList>
    </citation>
    <scope>IDENTIFICATION</scope>
</reference>
<protein>
    <recommendedName>
        <fullName evidence="13">Cyclin-dependent kinase-like 3</fullName>
        <ecNumber evidence="3">2.7.11.22</ecNumber>
    </recommendedName>
</protein>
<evidence type="ECO:0000256" key="14">
    <source>
        <dbReference type="PROSITE-ProRule" id="PRU10141"/>
    </source>
</evidence>
<keyword evidence="10 14" id="KW-0067">ATP-binding</keyword>
<evidence type="ECO:0000313" key="17">
    <source>
        <dbReference type="Ensembl" id="ENSPSMP00000029563.1"/>
    </source>
</evidence>
<keyword evidence="9" id="KW-0418">Kinase</keyword>
<organism evidence="17 18">
    <name type="scientific">Prolemur simus</name>
    <name type="common">Greater bamboo lemur</name>
    <name type="synonym">Hapalemur simus</name>
    <dbReference type="NCBI Taxonomy" id="1328070"/>
    <lineage>
        <taxon>Eukaryota</taxon>
        <taxon>Metazoa</taxon>
        <taxon>Chordata</taxon>
        <taxon>Craniata</taxon>
        <taxon>Vertebrata</taxon>
        <taxon>Euteleostomi</taxon>
        <taxon>Mammalia</taxon>
        <taxon>Eutheria</taxon>
        <taxon>Euarchontoglires</taxon>
        <taxon>Primates</taxon>
        <taxon>Strepsirrhini</taxon>
        <taxon>Lemuriformes</taxon>
        <taxon>Lemuridae</taxon>
        <taxon>Prolemur</taxon>
    </lineage>
</organism>
<dbReference type="PROSITE" id="PS00108">
    <property type="entry name" value="PROTEIN_KINASE_ST"/>
    <property type="match status" value="1"/>
</dbReference>
<dbReference type="EC" id="2.7.11.22" evidence="3"/>
<feature type="compositionally biased region" description="Polar residues" evidence="15">
    <location>
        <begin position="550"/>
        <end position="563"/>
    </location>
</feature>
<dbReference type="SUPFAM" id="SSF56112">
    <property type="entry name" value="Protein kinase-like (PK-like)"/>
    <property type="match status" value="1"/>
</dbReference>
<feature type="binding site" evidence="14">
    <location>
        <position position="33"/>
    </location>
    <ligand>
        <name>ATP</name>
        <dbReference type="ChEBI" id="CHEBI:30616"/>
    </ligand>
</feature>
<dbReference type="Ensembl" id="ENSPSMT00000034120.1">
    <property type="protein sequence ID" value="ENSPSMP00000029563.1"/>
    <property type="gene ID" value="ENSPSMG00000020528.1"/>
</dbReference>
<dbReference type="GO" id="GO:0004693">
    <property type="term" value="F:cyclin-dependent protein serine/threonine kinase activity"/>
    <property type="evidence" value="ECO:0007669"/>
    <property type="project" value="UniProtKB-EC"/>
</dbReference>
<evidence type="ECO:0000259" key="16">
    <source>
        <dbReference type="PROSITE" id="PS50011"/>
    </source>
</evidence>
<evidence type="ECO:0000256" key="9">
    <source>
        <dbReference type="ARBA" id="ARBA00022777"/>
    </source>
</evidence>
<comment type="subcellular location">
    <subcellularLocation>
        <location evidence="1">Cytoplasm</location>
    </subcellularLocation>
</comment>
<dbReference type="GO" id="GO:0005737">
    <property type="term" value="C:cytoplasm"/>
    <property type="evidence" value="ECO:0007669"/>
    <property type="project" value="UniProtKB-SubCell"/>
</dbReference>
<dbReference type="Gene3D" id="3.30.200.20">
    <property type="entry name" value="Phosphorylase Kinase, domain 1"/>
    <property type="match status" value="1"/>
</dbReference>
<comment type="similarity">
    <text evidence="2">Belongs to the protein kinase superfamily. CMGC Ser/Thr protein kinase family. CDC2/CDKX subfamily.</text>
</comment>
<dbReference type="GO" id="GO:0005634">
    <property type="term" value="C:nucleus"/>
    <property type="evidence" value="ECO:0007669"/>
    <property type="project" value="TreeGrafter"/>
</dbReference>
<dbReference type="GO" id="GO:0050775">
    <property type="term" value="P:positive regulation of dendrite morphogenesis"/>
    <property type="evidence" value="ECO:0007669"/>
    <property type="project" value="TreeGrafter"/>
</dbReference>
<dbReference type="FunFam" id="3.30.200.20:FF:000049">
    <property type="entry name" value="cyclin-dependent kinase-like 1 isoform X1"/>
    <property type="match status" value="1"/>
</dbReference>
<name>A0A8C9A7Y3_PROSS</name>
<dbReference type="Pfam" id="PF00069">
    <property type="entry name" value="Pkinase"/>
    <property type="match status" value="1"/>
</dbReference>
<dbReference type="PANTHER" id="PTHR24056:SF177">
    <property type="entry name" value="CYCLIN-DEPENDENT KINASE-LIKE 3"/>
    <property type="match status" value="1"/>
</dbReference>
<evidence type="ECO:0000256" key="10">
    <source>
        <dbReference type="ARBA" id="ARBA00022840"/>
    </source>
</evidence>
<dbReference type="Proteomes" id="UP000694414">
    <property type="component" value="Unplaced"/>
</dbReference>
<accession>A0A8C9A7Y3</accession>
<evidence type="ECO:0000256" key="13">
    <source>
        <dbReference type="ARBA" id="ARBA00068081"/>
    </source>
</evidence>
<evidence type="ECO:0000256" key="11">
    <source>
        <dbReference type="ARBA" id="ARBA00047811"/>
    </source>
</evidence>
<dbReference type="FunFam" id="1.10.510.10:FF:000370">
    <property type="entry name" value="cyclin-dependent kinase-like 3 isoform X2"/>
    <property type="match status" value="1"/>
</dbReference>
<comment type="catalytic activity">
    <reaction evidence="11">
        <text>L-threonyl-[protein] + ATP = O-phospho-L-threonyl-[protein] + ADP + H(+)</text>
        <dbReference type="Rhea" id="RHEA:46608"/>
        <dbReference type="Rhea" id="RHEA-COMP:11060"/>
        <dbReference type="Rhea" id="RHEA-COMP:11605"/>
        <dbReference type="ChEBI" id="CHEBI:15378"/>
        <dbReference type="ChEBI" id="CHEBI:30013"/>
        <dbReference type="ChEBI" id="CHEBI:30616"/>
        <dbReference type="ChEBI" id="CHEBI:61977"/>
        <dbReference type="ChEBI" id="CHEBI:456216"/>
        <dbReference type="EC" id="2.7.11.22"/>
    </reaction>
</comment>
<feature type="region of interest" description="Disordered" evidence="15">
    <location>
        <begin position="531"/>
        <end position="586"/>
    </location>
</feature>
<evidence type="ECO:0000256" key="5">
    <source>
        <dbReference type="ARBA" id="ARBA00022527"/>
    </source>
</evidence>
<dbReference type="Gene3D" id="1.10.510.10">
    <property type="entry name" value="Transferase(Phosphotransferase) domain 1"/>
    <property type="match status" value="1"/>
</dbReference>
<keyword evidence="6" id="KW-0597">Phosphoprotein</keyword>
<evidence type="ECO:0000256" key="4">
    <source>
        <dbReference type="ARBA" id="ARBA00022490"/>
    </source>
</evidence>
<dbReference type="SMART" id="SM00220">
    <property type="entry name" value="S_TKc"/>
    <property type="match status" value="1"/>
</dbReference>
<evidence type="ECO:0000256" key="15">
    <source>
        <dbReference type="SAM" id="MobiDB-lite"/>
    </source>
</evidence>
<feature type="compositionally biased region" description="Basic and acidic residues" evidence="15">
    <location>
        <begin position="531"/>
        <end position="549"/>
    </location>
</feature>
<keyword evidence="8 14" id="KW-0547">Nucleotide-binding</keyword>
<gene>
    <name evidence="17" type="primary">CDKL3</name>
</gene>
<keyword evidence="5" id="KW-0723">Serine/threonine-protein kinase</keyword>
<dbReference type="InterPro" id="IPR050108">
    <property type="entry name" value="CDK"/>
</dbReference>
<feature type="compositionally biased region" description="Polar residues" evidence="15">
    <location>
        <begin position="463"/>
        <end position="483"/>
    </location>
</feature>
<dbReference type="InterPro" id="IPR000719">
    <property type="entry name" value="Prot_kinase_dom"/>
</dbReference>
<evidence type="ECO:0000256" key="7">
    <source>
        <dbReference type="ARBA" id="ARBA00022679"/>
    </source>
</evidence>
<dbReference type="GeneTree" id="ENSGT00940000161317"/>
<dbReference type="GO" id="GO:0005524">
    <property type="term" value="F:ATP binding"/>
    <property type="evidence" value="ECO:0007669"/>
    <property type="project" value="UniProtKB-UniRule"/>
</dbReference>
<dbReference type="PROSITE" id="PS00107">
    <property type="entry name" value="PROTEIN_KINASE_ATP"/>
    <property type="match status" value="1"/>
</dbReference>
<dbReference type="InterPro" id="IPR011009">
    <property type="entry name" value="Kinase-like_dom_sf"/>
</dbReference>
<keyword evidence="7" id="KW-0808">Transferase</keyword>
<keyword evidence="4" id="KW-0963">Cytoplasm</keyword>